<feature type="region of interest" description="Disordered" evidence="1">
    <location>
        <begin position="254"/>
        <end position="461"/>
    </location>
</feature>
<feature type="transmembrane region" description="Helical" evidence="2">
    <location>
        <begin position="1318"/>
        <end position="1339"/>
    </location>
</feature>
<feature type="region of interest" description="Disordered" evidence="1">
    <location>
        <begin position="834"/>
        <end position="886"/>
    </location>
</feature>
<feature type="compositionally biased region" description="Basic and acidic residues" evidence="1">
    <location>
        <begin position="210"/>
        <end position="231"/>
    </location>
</feature>
<accession>A0A069DY65</accession>
<feature type="compositionally biased region" description="Polar residues" evidence="1">
    <location>
        <begin position="1045"/>
        <end position="1054"/>
    </location>
</feature>
<feature type="compositionally biased region" description="Basic and acidic residues" evidence="1">
    <location>
        <begin position="1055"/>
        <end position="1070"/>
    </location>
</feature>
<keyword evidence="2" id="KW-1133">Transmembrane helix</keyword>
<feature type="region of interest" description="Disordered" evidence="1">
    <location>
        <begin position="1"/>
        <end position="84"/>
    </location>
</feature>
<feature type="region of interest" description="Disordered" evidence="1">
    <location>
        <begin position="728"/>
        <end position="747"/>
    </location>
</feature>
<feature type="compositionally biased region" description="Basic and acidic residues" evidence="1">
    <location>
        <begin position="863"/>
        <end position="878"/>
    </location>
</feature>
<feature type="region of interest" description="Disordered" evidence="1">
    <location>
        <begin position="513"/>
        <end position="690"/>
    </location>
</feature>
<keyword evidence="2" id="KW-0812">Transmembrane</keyword>
<feature type="compositionally biased region" description="Basic residues" evidence="1">
    <location>
        <begin position="1210"/>
        <end position="1219"/>
    </location>
</feature>
<feature type="compositionally biased region" description="Basic and acidic residues" evidence="1">
    <location>
        <begin position="187"/>
        <end position="200"/>
    </location>
</feature>
<feature type="compositionally biased region" description="Basic and acidic residues" evidence="1">
    <location>
        <begin position="564"/>
        <end position="593"/>
    </location>
</feature>
<organism evidence="3">
    <name type="scientific">Panstrongylus megistus</name>
    <dbReference type="NCBI Taxonomy" id="65343"/>
    <lineage>
        <taxon>Eukaryota</taxon>
        <taxon>Metazoa</taxon>
        <taxon>Ecdysozoa</taxon>
        <taxon>Arthropoda</taxon>
        <taxon>Hexapoda</taxon>
        <taxon>Insecta</taxon>
        <taxon>Pterygota</taxon>
        <taxon>Neoptera</taxon>
        <taxon>Paraneoptera</taxon>
        <taxon>Hemiptera</taxon>
        <taxon>Heteroptera</taxon>
        <taxon>Panheteroptera</taxon>
        <taxon>Cimicomorpha</taxon>
        <taxon>Reduviidae</taxon>
        <taxon>Triatominae</taxon>
        <taxon>Panstrongylus</taxon>
    </lineage>
</organism>
<evidence type="ECO:0000313" key="3">
    <source>
        <dbReference type="EMBL" id="JAC88781.1"/>
    </source>
</evidence>
<feature type="compositionally biased region" description="Basic and acidic residues" evidence="1">
    <location>
        <begin position="942"/>
        <end position="955"/>
    </location>
</feature>
<feature type="region of interest" description="Disordered" evidence="1">
    <location>
        <begin position="898"/>
        <end position="919"/>
    </location>
</feature>
<feature type="non-terminal residue" evidence="3">
    <location>
        <position position="1"/>
    </location>
</feature>
<feature type="compositionally biased region" description="Low complexity" evidence="1">
    <location>
        <begin position="1260"/>
        <end position="1272"/>
    </location>
</feature>
<feature type="compositionally biased region" description="Basic and acidic residues" evidence="1">
    <location>
        <begin position="523"/>
        <end position="536"/>
    </location>
</feature>
<feature type="compositionally biased region" description="Basic and acidic residues" evidence="1">
    <location>
        <begin position="254"/>
        <end position="286"/>
    </location>
</feature>
<evidence type="ECO:0000256" key="1">
    <source>
        <dbReference type="SAM" id="MobiDB-lite"/>
    </source>
</evidence>
<feature type="compositionally biased region" description="Basic and acidic residues" evidence="1">
    <location>
        <begin position="429"/>
        <end position="449"/>
    </location>
</feature>
<dbReference type="EMBL" id="GBGD01000108">
    <property type="protein sequence ID" value="JAC88781.1"/>
    <property type="molecule type" value="mRNA"/>
</dbReference>
<feature type="compositionally biased region" description="Polar residues" evidence="1">
    <location>
        <begin position="1"/>
        <end position="18"/>
    </location>
</feature>
<feature type="compositionally biased region" description="Low complexity" evidence="1">
    <location>
        <begin position="299"/>
        <end position="321"/>
    </location>
</feature>
<proteinExistence type="evidence at transcript level"/>
<feature type="region of interest" description="Disordered" evidence="1">
    <location>
        <begin position="941"/>
        <end position="967"/>
    </location>
</feature>
<keyword evidence="2" id="KW-0472">Membrane</keyword>
<reference evidence="3" key="1">
    <citation type="journal article" date="2015" name="J. Med. Entomol.">
        <title>A Deep Insight Into the Sialotranscriptome of the Chagas Disease Vector, Panstrongylus megistus (Hemiptera: Heteroptera).</title>
        <authorList>
            <person name="Ribeiro J.M."/>
            <person name="Schwarz A."/>
            <person name="Francischetti I.M."/>
        </authorList>
    </citation>
    <scope>NUCLEOTIDE SEQUENCE</scope>
    <source>
        <tissue evidence="3">Salivary glands</tissue>
    </source>
</reference>
<feature type="region of interest" description="Disordered" evidence="1">
    <location>
        <begin position="1031"/>
        <end position="1080"/>
    </location>
</feature>
<feature type="region of interest" description="Disordered" evidence="1">
    <location>
        <begin position="1194"/>
        <end position="1272"/>
    </location>
</feature>
<name>A0A069DY65_9HEMI</name>
<feature type="compositionally biased region" description="Basic and acidic residues" evidence="1">
    <location>
        <begin position="1235"/>
        <end position="1255"/>
    </location>
</feature>
<feature type="compositionally biased region" description="Polar residues" evidence="1">
    <location>
        <begin position="594"/>
        <end position="607"/>
    </location>
</feature>
<feature type="compositionally biased region" description="Basic residues" evidence="1">
    <location>
        <begin position="287"/>
        <end position="297"/>
    </location>
</feature>
<sequence>SASSSSVRCGCQYYQSNDPLPEKKSLIGTPPQSRTPTMADHEYEPITPKEPPPPPPPPVLNVTDISEVEKRPATPVPQQRYERRYIKIPNEDAIIIPLHGDSDEEINPDRYVNRELTVQEIQDRMEERFFTTPTTAEAKTEGGSQAEASGSNQEAQKESHTFQTSIRNQAGRFKNKLRKISTPKISLPERPKIKLPERPKLKLPKRPKIKLPERPKIKLPDAPKIKLPDKPKFLKEKPKFLTERPKFLTERPKFLSERPKFHLPERPKFHFPDRPKFHLPERFKSDKPKHKSPRPKKPNPSSLRRPLRDVVTVSSQSGSTGNIFDTLKFKTYPRFLSRKKKERERTQLSALGTSFETESSLPSTPPSQKKYNPPWTETYRDIKFADDDATTPEQNKDSRMEIQDEEGYEENTAPFHDSYIPDAVQLQEEPAKAKPESEGSANDSDKEIHSSGSSSMRHRAGVLEEIDSDEFFLREKGLSREDVDVSRYLSLEIRDAFRSPKNALAKLDAELYDDEYDEEEEPEIRFDEIPKVPERRKPPKSVQSSKITKESDFNTFPLRPIRRKQSDPSDFGRKEIFEKIEKPPRKYRSKSDTRQGSMPSLRRSTSHGMDVDIEPPLPPKRRKGSRSLSRSIHESATDFDAADIVHREITAQGRYDIPVAPFRKSRSRGTSVAEEDRTSRGADSTDLPHDDVELQGEKAIIHETLFQVKPATVEETHITGYAVVMKTRKDKAKPPPRPPPPPVRQRKHKFQTHLHNIKDRSMNFFYTYPRRAIKSLHKPPIRPIRNYSTLGPSRPPRRTRVFREPVYVDSEEPDTKEVIATSDIAEDIADLKEEHEVKDLQSGEVVEKMKGRPLPPPPRPPRKSKDDDTLPKSSKQIEDVEDDQDFIDEQLLQETLVEERKQTSLETAPEDIKIETQEKQSYLKSKGEEFLNSLSKIYPFNSEKRKSEIKKEDKSTPQPTIETSQQTSFEITEVSVSIQTDPLPEGYIVEDAHSELEAETASQRSQSTIGDQTRLDQRQLQVLEKDVVEVPPVSTPIQERHVTSEDGQQTTDISSARKEISSSYESREETPPPLPQRGIPSIYPRSIPVIPVLPEKLHISELDVDKLNVTELQASKVTTQEVETASLNVTQLNSKSGNLIVNGIELPPDFIQNLAAQIQERIPESHSPQPQLKRMVTPPPSIFVQPSADVVEAPVPHTTQTTDKIPQPKNVRRRGRKSPTRMEDDSEDELATTMPERERRERESSAKRELIRQLQERVPSTSTAEQSSASETPVITATAMQLIAQLLVIWHRNILDGANSFMEGVNALFPEGEKRRDAQTAACILLVLIAGLILIGFGIDNSVHHHHWDYVPPR</sequence>
<feature type="compositionally biased region" description="Polar residues" evidence="1">
    <location>
        <begin position="956"/>
        <end position="967"/>
    </location>
</feature>
<feature type="compositionally biased region" description="Acidic residues" evidence="1">
    <location>
        <begin position="513"/>
        <end position="522"/>
    </location>
</feature>
<evidence type="ECO:0000256" key="2">
    <source>
        <dbReference type="SAM" id="Phobius"/>
    </source>
</evidence>
<feature type="compositionally biased region" description="Low complexity" evidence="1">
    <location>
        <begin position="353"/>
        <end position="362"/>
    </location>
</feature>
<feature type="compositionally biased region" description="Pro residues" evidence="1">
    <location>
        <begin position="48"/>
        <end position="59"/>
    </location>
</feature>
<feature type="compositionally biased region" description="Polar residues" evidence="1">
    <location>
        <begin position="132"/>
        <end position="154"/>
    </location>
</feature>
<protein>
    <submittedName>
        <fullName evidence="3">Putative titin</fullName>
    </submittedName>
</protein>
<feature type="region of interest" description="Disordered" evidence="1">
    <location>
        <begin position="132"/>
        <end position="231"/>
    </location>
</feature>
<feature type="compositionally biased region" description="Basic and acidic residues" evidence="1">
    <location>
        <begin position="834"/>
        <end position="850"/>
    </location>
</feature>